<protein>
    <submittedName>
        <fullName evidence="2">Uncharacterized protein</fullName>
    </submittedName>
</protein>
<gene>
    <name evidence="2" type="ORF">GDO81_014606</name>
</gene>
<feature type="region of interest" description="Disordered" evidence="1">
    <location>
        <begin position="1"/>
        <end position="20"/>
    </location>
</feature>
<organism evidence="2 3">
    <name type="scientific">Engystomops pustulosus</name>
    <name type="common">Tungara frog</name>
    <name type="synonym">Physalaemus pustulosus</name>
    <dbReference type="NCBI Taxonomy" id="76066"/>
    <lineage>
        <taxon>Eukaryota</taxon>
        <taxon>Metazoa</taxon>
        <taxon>Chordata</taxon>
        <taxon>Craniata</taxon>
        <taxon>Vertebrata</taxon>
        <taxon>Euteleostomi</taxon>
        <taxon>Amphibia</taxon>
        <taxon>Batrachia</taxon>
        <taxon>Anura</taxon>
        <taxon>Neobatrachia</taxon>
        <taxon>Hyloidea</taxon>
        <taxon>Leptodactylidae</taxon>
        <taxon>Leiuperinae</taxon>
        <taxon>Engystomops</taxon>
    </lineage>
</organism>
<accession>A0AAV7BBW9</accession>
<dbReference type="Proteomes" id="UP000824782">
    <property type="component" value="Unassembled WGS sequence"/>
</dbReference>
<proteinExistence type="predicted"/>
<evidence type="ECO:0000313" key="3">
    <source>
        <dbReference type="Proteomes" id="UP000824782"/>
    </source>
</evidence>
<sequence length="168" mass="18942">MDQHHGKPMSSSLYDERPPSYSECIELPTLTPTSIKPTSSIPTAPVYSQDLYPPSSALPPNAAYVSVPYPIQQPTPINGLPSCDVVTRPSTWTPVSVPRTKDYMIPGSLFLITNQIVRKRRRPGERGHYVTHSAYPEQDFTPRTPIHCVYSHINIFFSHKRNGFYSLE</sequence>
<dbReference type="AlphaFoldDB" id="A0AAV7BBW9"/>
<name>A0AAV7BBW9_ENGPU</name>
<keyword evidence="3" id="KW-1185">Reference proteome</keyword>
<reference evidence="2" key="1">
    <citation type="thesis" date="2020" institute="ProQuest LLC" country="789 East Eisenhower Parkway, Ann Arbor, MI, USA">
        <title>Comparative Genomics and Chromosome Evolution.</title>
        <authorList>
            <person name="Mudd A.B."/>
        </authorList>
    </citation>
    <scope>NUCLEOTIDE SEQUENCE</scope>
    <source>
        <strain evidence="2">237g6f4</strain>
        <tissue evidence="2">Blood</tissue>
    </source>
</reference>
<dbReference type="EMBL" id="WNYA01000006">
    <property type="protein sequence ID" value="KAG8569947.1"/>
    <property type="molecule type" value="Genomic_DNA"/>
</dbReference>
<evidence type="ECO:0000256" key="1">
    <source>
        <dbReference type="SAM" id="MobiDB-lite"/>
    </source>
</evidence>
<evidence type="ECO:0000313" key="2">
    <source>
        <dbReference type="EMBL" id="KAG8569947.1"/>
    </source>
</evidence>
<comment type="caution">
    <text evidence="2">The sequence shown here is derived from an EMBL/GenBank/DDBJ whole genome shotgun (WGS) entry which is preliminary data.</text>
</comment>